<evidence type="ECO:0000313" key="6">
    <source>
        <dbReference type="Proteomes" id="UP001239445"/>
    </source>
</evidence>
<feature type="repeat" description="ANK" evidence="3">
    <location>
        <begin position="110"/>
        <end position="142"/>
    </location>
</feature>
<dbReference type="EMBL" id="MU839838">
    <property type="protein sequence ID" value="KAK1753252.1"/>
    <property type="molecule type" value="Genomic_DNA"/>
</dbReference>
<protein>
    <submittedName>
        <fullName evidence="5">Ankyrin repeat-containing domain protein</fullName>
    </submittedName>
</protein>
<dbReference type="AlphaFoldDB" id="A0AAJ0F4D0"/>
<keyword evidence="6" id="KW-1185">Reference proteome</keyword>
<organism evidence="5 6">
    <name type="scientific">Echria macrotheca</name>
    <dbReference type="NCBI Taxonomy" id="438768"/>
    <lineage>
        <taxon>Eukaryota</taxon>
        <taxon>Fungi</taxon>
        <taxon>Dikarya</taxon>
        <taxon>Ascomycota</taxon>
        <taxon>Pezizomycotina</taxon>
        <taxon>Sordariomycetes</taxon>
        <taxon>Sordariomycetidae</taxon>
        <taxon>Sordariales</taxon>
        <taxon>Schizotheciaceae</taxon>
        <taxon>Echria</taxon>
    </lineage>
</organism>
<dbReference type="PANTHER" id="PTHR24126">
    <property type="entry name" value="ANKYRIN REPEAT, PH AND SEC7 DOMAIN CONTAINING PROTEIN SECG-RELATED"/>
    <property type="match status" value="1"/>
</dbReference>
<proteinExistence type="predicted"/>
<dbReference type="SUPFAM" id="SSF48403">
    <property type="entry name" value="Ankyrin repeat"/>
    <property type="match status" value="1"/>
</dbReference>
<dbReference type="Gene3D" id="1.25.40.20">
    <property type="entry name" value="Ankyrin repeat-containing domain"/>
    <property type="match status" value="1"/>
</dbReference>
<comment type="caution">
    <text evidence="5">The sequence shown here is derived from an EMBL/GenBank/DDBJ whole genome shotgun (WGS) entry which is preliminary data.</text>
</comment>
<sequence length="225" mass="24174">METRDDALRTPLSYAASTDNVTVVKILIGRGATLDSRDRHGRTPLSWAAAEAGENIVKLLISNCIDCIELIEQRDDNGRSPLSWAASSANYRVVLFLLSAGADIDSVDSLGRSPLSWAAGEGSPRTVKVLLEHGANVDTYDHEGRSPMTWAADNKRADLGLIMVRLAQASNGERDDQPSRPTVGVGTYIGAGAYTSHPRFRSGISDTDVSKAKQIQTPLPTAKMP</sequence>
<keyword evidence="1" id="KW-0677">Repeat</keyword>
<evidence type="ECO:0000256" key="2">
    <source>
        <dbReference type="ARBA" id="ARBA00023043"/>
    </source>
</evidence>
<dbReference type="InterPro" id="IPR036770">
    <property type="entry name" value="Ankyrin_rpt-contain_sf"/>
</dbReference>
<dbReference type="PROSITE" id="PS50088">
    <property type="entry name" value="ANK_REPEAT"/>
    <property type="match status" value="3"/>
</dbReference>
<name>A0AAJ0F4D0_9PEZI</name>
<accession>A0AAJ0F4D0</accession>
<feature type="region of interest" description="Disordered" evidence="4">
    <location>
        <begin position="200"/>
        <end position="225"/>
    </location>
</feature>
<dbReference type="Proteomes" id="UP001239445">
    <property type="component" value="Unassembled WGS sequence"/>
</dbReference>
<feature type="repeat" description="ANK" evidence="3">
    <location>
        <begin position="7"/>
        <end position="39"/>
    </location>
</feature>
<evidence type="ECO:0000256" key="3">
    <source>
        <dbReference type="PROSITE-ProRule" id="PRU00023"/>
    </source>
</evidence>
<dbReference type="SMART" id="SM00248">
    <property type="entry name" value="ANK"/>
    <property type="match status" value="5"/>
</dbReference>
<evidence type="ECO:0000256" key="4">
    <source>
        <dbReference type="SAM" id="MobiDB-lite"/>
    </source>
</evidence>
<keyword evidence="2 3" id="KW-0040">ANK repeat</keyword>
<dbReference type="PROSITE" id="PS50297">
    <property type="entry name" value="ANK_REP_REGION"/>
    <property type="match status" value="3"/>
</dbReference>
<dbReference type="InterPro" id="IPR002110">
    <property type="entry name" value="Ankyrin_rpt"/>
</dbReference>
<dbReference type="Pfam" id="PF00023">
    <property type="entry name" value="Ank"/>
    <property type="match status" value="1"/>
</dbReference>
<feature type="repeat" description="ANK" evidence="3">
    <location>
        <begin position="77"/>
        <end position="109"/>
    </location>
</feature>
<dbReference type="Pfam" id="PF12796">
    <property type="entry name" value="Ank_2"/>
    <property type="match status" value="1"/>
</dbReference>
<evidence type="ECO:0000256" key="1">
    <source>
        <dbReference type="ARBA" id="ARBA00022737"/>
    </source>
</evidence>
<gene>
    <name evidence="5" type="ORF">QBC47DRAFT_54388</name>
</gene>
<reference evidence="5" key="1">
    <citation type="submission" date="2023-06" db="EMBL/GenBank/DDBJ databases">
        <title>Genome-scale phylogeny and comparative genomics of the fungal order Sordariales.</title>
        <authorList>
            <consortium name="Lawrence Berkeley National Laboratory"/>
            <person name="Hensen N."/>
            <person name="Bonometti L."/>
            <person name="Westerberg I."/>
            <person name="Brannstrom I.O."/>
            <person name="Guillou S."/>
            <person name="Cros-Aarteil S."/>
            <person name="Calhoun S."/>
            <person name="Haridas S."/>
            <person name="Kuo A."/>
            <person name="Mondo S."/>
            <person name="Pangilinan J."/>
            <person name="Riley R."/>
            <person name="Labutti K."/>
            <person name="Andreopoulos B."/>
            <person name="Lipzen A."/>
            <person name="Chen C."/>
            <person name="Yanf M."/>
            <person name="Daum C."/>
            <person name="Ng V."/>
            <person name="Clum A."/>
            <person name="Steindorff A."/>
            <person name="Ohm R."/>
            <person name="Martin F."/>
            <person name="Silar P."/>
            <person name="Natvig D."/>
            <person name="Lalanne C."/>
            <person name="Gautier V."/>
            <person name="Ament-Velasquez S.L."/>
            <person name="Kruys A."/>
            <person name="Hutchinson M.I."/>
            <person name="Powell A.J."/>
            <person name="Barry K."/>
            <person name="Miller A.N."/>
            <person name="Grigoriev I.V."/>
            <person name="Debuchy R."/>
            <person name="Gladieux P."/>
            <person name="Thoren M.H."/>
            <person name="Johannesson H."/>
        </authorList>
    </citation>
    <scope>NUCLEOTIDE SEQUENCE</scope>
    <source>
        <strain evidence="5">PSN4</strain>
    </source>
</reference>
<evidence type="ECO:0000313" key="5">
    <source>
        <dbReference type="EMBL" id="KAK1753252.1"/>
    </source>
</evidence>
<dbReference type="PANTHER" id="PTHR24126:SF14">
    <property type="entry name" value="ANK_REP_REGION DOMAIN-CONTAINING PROTEIN"/>
    <property type="match status" value="1"/>
</dbReference>